<dbReference type="GO" id="GO:0016020">
    <property type="term" value="C:membrane"/>
    <property type="evidence" value="ECO:0007669"/>
    <property type="project" value="UniProtKB-SubCell"/>
</dbReference>
<comment type="subcellular location">
    <subcellularLocation>
        <location evidence="1">Membrane</location>
        <topology evidence="1">Multi-pass membrane protein</topology>
    </subcellularLocation>
</comment>
<feature type="transmembrane region" description="Helical" evidence="5">
    <location>
        <begin position="351"/>
        <end position="381"/>
    </location>
</feature>
<dbReference type="Pfam" id="PF01740">
    <property type="entry name" value="STAS"/>
    <property type="match status" value="1"/>
</dbReference>
<protein>
    <submittedName>
        <fullName evidence="7">STAS domain-containing protein</fullName>
    </submittedName>
</protein>
<dbReference type="InterPro" id="IPR011547">
    <property type="entry name" value="SLC26A/SulP_dom"/>
</dbReference>
<dbReference type="PANTHER" id="PTHR11814">
    <property type="entry name" value="SULFATE TRANSPORTER"/>
    <property type="match status" value="1"/>
</dbReference>
<keyword evidence="2 5" id="KW-0812">Transmembrane</keyword>
<keyword evidence="4 5" id="KW-0472">Membrane</keyword>
<feature type="transmembrane region" description="Helical" evidence="5">
    <location>
        <begin position="215"/>
        <end position="240"/>
    </location>
</feature>
<dbReference type="Proteomes" id="UP000653156">
    <property type="component" value="Chromosome"/>
</dbReference>
<feature type="transmembrane region" description="Helical" evidence="5">
    <location>
        <begin position="402"/>
        <end position="433"/>
    </location>
</feature>
<dbReference type="EMBL" id="CP069798">
    <property type="protein sequence ID" value="QRQ80656.1"/>
    <property type="molecule type" value="Genomic_DNA"/>
</dbReference>
<feature type="transmembrane region" description="Helical" evidence="5">
    <location>
        <begin position="175"/>
        <end position="194"/>
    </location>
</feature>
<gene>
    <name evidence="7" type="ORF">JQU52_07700</name>
</gene>
<dbReference type="InterPro" id="IPR036513">
    <property type="entry name" value="STAS_dom_sf"/>
</dbReference>
<keyword evidence="3 5" id="KW-1133">Transmembrane helix</keyword>
<keyword evidence="8" id="KW-1185">Reference proteome</keyword>
<name>A0A892ZFZ6_9NEIS</name>
<evidence type="ECO:0000259" key="6">
    <source>
        <dbReference type="PROSITE" id="PS50801"/>
    </source>
</evidence>
<sequence length="557" mass="60063">MKFTTRFNPKLYELMSGYNRERLIKDVGAGLTVSVVALPLAMAFAIASGLKPEAGLFTAIIAGFLISLFSGSRVQIGGPAGAFIVIVYGIVAQYGVGGLLLATFMSGVMLWLMGFLRMGVLIKFIPVAVIIGFTNGIAVLIGLSQIKDFLGLRIEGKVPAEFFALMQTLWQALPTWNGAALAVALLSLGIIVGWQQTMKRKITLPEETGMLPRVSGSLALIPGSIVALVVATLLVALLGLNVETIGSRFGGIPQGLPEFTVPDYSWAMVKGLFLPAMTLAVLGAIESLLCARVADSMIRDKHDSNQELLAQGFANMVMPFFGGMPATGTIARTVTNIKNGGSSPVAGMVHALALLMVVLVAAPLAQYIPLPALSAILMFVAWNMGEWREFARLRTFRLPYRLILLSVFVLTVVVDLTVAVEVGIFFACFIFIYRISSLSTAEKTQLPANTHQDGVATYKLTGAIFFGAVKLIDDMLANVPEKALVLDFSSVIYVDSSGEESLEELLEIYQEKGVPILVYGLRQQPTDLLTRTQWLQRLGANNVFADVHGVQKRLDVL</sequence>
<dbReference type="InterPro" id="IPR002645">
    <property type="entry name" value="STAS_dom"/>
</dbReference>
<evidence type="ECO:0000256" key="1">
    <source>
        <dbReference type="ARBA" id="ARBA00004141"/>
    </source>
</evidence>
<evidence type="ECO:0000256" key="3">
    <source>
        <dbReference type="ARBA" id="ARBA00022989"/>
    </source>
</evidence>
<feature type="transmembrane region" description="Helical" evidence="5">
    <location>
        <begin position="54"/>
        <end position="76"/>
    </location>
</feature>
<evidence type="ECO:0000256" key="5">
    <source>
        <dbReference type="SAM" id="Phobius"/>
    </source>
</evidence>
<feature type="transmembrane region" description="Helical" evidence="5">
    <location>
        <begin position="27"/>
        <end position="47"/>
    </location>
</feature>
<evidence type="ECO:0000313" key="7">
    <source>
        <dbReference type="EMBL" id="QRQ80656.1"/>
    </source>
</evidence>
<evidence type="ECO:0000256" key="2">
    <source>
        <dbReference type="ARBA" id="ARBA00022692"/>
    </source>
</evidence>
<evidence type="ECO:0000313" key="8">
    <source>
        <dbReference type="Proteomes" id="UP000653156"/>
    </source>
</evidence>
<evidence type="ECO:0000256" key="4">
    <source>
        <dbReference type="ARBA" id="ARBA00023136"/>
    </source>
</evidence>
<dbReference type="PROSITE" id="PS50801">
    <property type="entry name" value="STAS"/>
    <property type="match status" value="1"/>
</dbReference>
<accession>A0A892ZFZ6</accession>
<feature type="transmembrane region" description="Helical" evidence="5">
    <location>
        <begin position="312"/>
        <end position="331"/>
    </location>
</feature>
<feature type="domain" description="STAS" evidence="6">
    <location>
        <begin position="445"/>
        <end position="554"/>
    </location>
</feature>
<dbReference type="Gene3D" id="3.30.750.24">
    <property type="entry name" value="STAS domain"/>
    <property type="match status" value="1"/>
</dbReference>
<dbReference type="KEGG" id="ptes:JQU52_07700"/>
<dbReference type="InterPro" id="IPR001902">
    <property type="entry name" value="SLC26A/SulP_fam"/>
</dbReference>
<dbReference type="Pfam" id="PF00916">
    <property type="entry name" value="Sulfate_transp"/>
    <property type="match status" value="1"/>
</dbReference>
<reference evidence="7" key="1">
    <citation type="submission" date="2021-02" db="EMBL/GenBank/DDBJ databases">
        <title>Neisseriaceae sp. 26B isolated from the cloaca of a Common Toad-headed Turtle (Mesoclemmys nasuta).</title>
        <authorList>
            <person name="Spergser J."/>
            <person name="Busse H.-J."/>
        </authorList>
    </citation>
    <scope>NUCLEOTIDE SEQUENCE</scope>
    <source>
        <strain evidence="7">26B</strain>
    </source>
</reference>
<feature type="transmembrane region" description="Helical" evidence="5">
    <location>
        <begin position="124"/>
        <end position="143"/>
    </location>
</feature>
<dbReference type="RefSeq" id="WP_230337939.1">
    <property type="nucleotide sequence ID" value="NZ_CP069798.1"/>
</dbReference>
<feature type="transmembrane region" description="Helical" evidence="5">
    <location>
        <begin position="82"/>
        <end position="112"/>
    </location>
</feature>
<dbReference type="AlphaFoldDB" id="A0A892ZFZ6"/>
<proteinExistence type="predicted"/>
<organism evidence="7 8">
    <name type="scientific">Paralysiella testudinis</name>
    <dbReference type="NCBI Taxonomy" id="2809020"/>
    <lineage>
        <taxon>Bacteria</taxon>
        <taxon>Pseudomonadati</taxon>
        <taxon>Pseudomonadota</taxon>
        <taxon>Betaproteobacteria</taxon>
        <taxon>Neisseriales</taxon>
        <taxon>Neisseriaceae</taxon>
        <taxon>Paralysiella</taxon>
    </lineage>
</organism>
<dbReference type="GO" id="GO:0055085">
    <property type="term" value="P:transmembrane transport"/>
    <property type="evidence" value="ECO:0007669"/>
    <property type="project" value="InterPro"/>
</dbReference>
<dbReference type="CDD" id="cd07042">
    <property type="entry name" value="STAS_SulP_like_sulfate_transporter"/>
    <property type="match status" value="1"/>
</dbReference>
<feature type="transmembrane region" description="Helical" evidence="5">
    <location>
        <begin position="272"/>
        <end position="291"/>
    </location>
</feature>
<dbReference type="SUPFAM" id="SSF52091">
    <property type="entry name" value="SpoIIaa-like"/>
    <property type="match status" value="1"/>
</dbReference>